<dbReference type="RefSeq" id="WP_006656305.1">
    <property type="nucleotide sequence ID" value="NZ_CM000776.2"/>
</dbReference>
<keyword evidence="3" id="KW-1185">Reference proteome</keyword>
<dbReference type="eggNOG" id="COG1324">
    <property type="taxonomic scope" value="Bacteria"/>
</dbReference>
<evidence type="ECO:0000313" key="2">
    <source>
        <dbReference type="EMBL" id="EES89965.1"/>
    </source>
</evidence>
<evidence type="ECO:0000256" key="1">
    <source>
        <dbReference type="ARBA" id="ARBA00010169"/>
    </source>
</evidence>
<dbReference type="PANTHER" id="PTHR23419:SF8">
    <property type="entry name" value="FI09726P"/>
    <property type="match status" value="1"/>
</dbReference>
<reference evidence="2 3" key="1">
    <citation type="journal article" date="2009" name="J. Bacteriol.">
        <title>Genome sequence of the emerging pathogen Helicobacter canadensis.</title>
        <authorList>
            <person name="Loman N.J."/>
            <person name="Snyder L.A."/>
            <person name="Linton J.D."/>
            <person name="Langdon R."/>
            <person name="Lawson A.J."/>
            <person name="Weinstock G.M."/>
            <person name="Wren B.W."/>
            <person name="Pallen M.J."/>
        </authorList>
    </citation>
    <scope>NUCLEOTIDE SEQUENCE [LARGE SCALE GENOMIC DNA]</scope>
    <source>
        <strain evidence="2 3">MIT 98-5491</strain>
    </source>
</reference>
<evidence type="ECO:0000313" key="3">
    <source>
        <dbReference type="Proteomes" id="UP000007032"/>
    </source>
</evidence>
<dbReference type="Gene3D" id="3.30.70.120">
    <property type="match status" value="1"/>
</dbReference>
<dbReference type="EMBL" id="CM000776">
    <property type="protein sequence ID" value="EES89965.1"/>
    <property type="molecule type" value="Genomic_DNA"/>
</dbReference>
<dbReference type="SUPFAM" id="SSF54913">
    <property type="entry name" value="GlnB-like"/>
    <property type="match status" value="1"/>
</dbReference>
<gene>
    <name evidence="2" type="ORF">HCAN_1256</name>
</gene>
<dbReference type="InterPro" id="IPR015867">
    <property type="entry name" value="N-reg_PII/ATP_PRibTrfase_C"/>
</dbReference>
<dbReference type="PANTHER" id="PTHR23419">
    <property type="entry name" value="DIVALENT CATION TOLERANCE CUTA-RELATED"/>
    <property type="match status" value="1"/>
</dbReference>
<dbReference type="STRING" id="537970.HCAN_1256"/>
<dbReference type="AlphaFoldDB" id="C5ZXU7"/>
<protein>
    <submittedName>
        <fullName evidence="2">Divalent cation tolerance protein</fullName>
    </submittedName>
</protein>
<organism evidence="2 3">
    <name type="scientific">Helicobacter canadensis MIT 98-5491</name>
    <dbReference type="NCBI Taxonomy" id="537970"/>
    <lineage>
        <taxon>Bacteria</taxon>
        <taxon>Pseudomonadati</taxon>
        <taxon>Campylobacterota</taxon>
        <taxon>Epsilonproteobacteria</taxon>
        <taxon>Campylobacterales</taxon>
        <taxon>Helicobacteraceae</taxon>
        <taxon>Helicobacter</taxon>
    </lineage>
</organism>
<proteinExistence type="inferred from homology"/>
<dbReference type="GO" id="GO:0005507">
    <property type="term" value="F:copper ion binding"/>
    <property type="evidence" value="ECO:0007669"/>
    <property type="project" value="TreeGrafter"/>
</dbReference>
<name>C5ZXU7_9HELI</name>
<sequence length="108" mass="12793">MSLMLLQTTTTEENSQVLMKDALKSGLVSCIQKVPIESYYYWENTLKQDKEILLTFKVNQSDFEKLRVLIEAKHIYEIPEIVGMPLDYISSKYQRWHNETIKTLKDKF</sequence>
<dbReference type="Proteomes" id="UP000007032">
    <property type="component" value="Chromosome"/>
</dbReference>
<dbReference type="GO" id="GO:0010038">
    <property type="term" value="P:response to metal ion"/>
    <property type="evidence" value="ECO:0007669"/>
    <property type="project" value="InterPro"/>
</dbReference>
<dbReference type="OrthoDB" id="37622at2"/>
<dbReference type="InterPro" id="IPR004323">
    <property type="entry name" value="Ion_tolerance_CutA"/>
</dbReference>
<dbReference type="HOGENOM" id="CLU_098807_2_0_7"/>
<dbReference type="InterPro" id="IPR011322">
    <property type="entry name" value="N-reg_PII-like_a/b"/>
</dbReference>
<dbReference type="Pfam" id="PF03091">
    <property type="entry name" value="CutA1"/>
    <property type="match status" value="1"/>
</dbReference>
<accession>C5ZXU7</accession>
<comment type="similarity">
    <text evidence="1">Belongs to the CutA family.</text>
</comment>